<evidence type="ECO:0000313" key="4">
    <source>
        <dbReference type="Proteomes" id="UP000564496"/>
    </source>
</evidence>
<evidence type="ECO:0000313" key="3">
    <source>
        <dbReference type="EMBL" id="NYI75601.1"/>
    </source>
</evidence>
<keyword evidence="4" id="KW-1185">Reference proteome</keyword>
<feature type="compositionally biased region" description="Polar residues" evidence="1">
    <location>
        <begin position="33"/>
        <end position="42"/>
    </location>
</feature>
<dbReference type="AlphaFoldDB" id="A0A7Z0DHW3"/>
<name>A0A7Z0DHW3_9ACTN</name>
<keyword evidence="2" id="KW-0472">Membrane</keyword>
<protein>
    <submittedName>
        <fullName evidence="3">Uncharacterized protein</fullName>
    </submittedName>
</protein>
<dbReference type="Proteomes" id="UP000564496">
    <property type="component" value="Unassembled WGS sequence"/>
</dbReference>
<feature type="region of interest" description="Disordered" evidence="1">
    <location>
        <begin position="33"/>
        <end position="182"/>
    </location>
</feature>
<feature type="compositionally biased region" description="Basic and acidic residues" evidence="1">
    <location>
        <begin position="97"/>
        <end position="106"/>
    </location>
</feature>
<reference evidence="3 4" key="1">
    <citation type="submission" date="2020-07" db="EMBL/GenBank/DDBJ databases">
        <title>Sequencing the genomes of 1000 actinobacteria strains.</title>
        <authorList>
            <person name="Klenk H.-P."/>
        </authorList>
    </citation>
    <scope>NUCLEOTIDE SEQUENCE [LARGE SCALE GENOMIC DNA]</scope>
    <source>
        <strain evidence="3 4">DSM 26487</strain>
    </source>
</reference>
<evidence type="ECO:0000256" key="2">
    <source>
        <dbReference type="SAM" id="Phobius"/>
    </source>
</evidence>
<accession>A0A7Z0DHW3</accession>
<gene>
    <name evidence="3" type="ORF">BJ988_000249</name>
</gene>
<comment type="caution">
    <text evidence="3">The sequence shown here is derived from an EMBL/GenBank/DDBJ whole genome shotgun (WGS) entry which is preliminary data.</text>
</comment>
<sequence length="182" mass="19203">MRAIQGAIAGVGLALVAVIAVALLIGNPGSMGSNPAGQQSKQAAGPPSRLGDGPAGPAEPVDAAKDTSVGTLPPPPDASRATQLISRDLLAPPDAAPDSRRARTPADGKTLAARKARPAQKPDVSGQVPAFPEDFTFTRDGWEWDAWNGTDARSDDGDDCRRDHRRDRQHDCDDHDWSGWRD</sequence>
<proteinExistence type="predicted"/>
<dbReference type="EMBL" id="JACBZR010000001">
    <property type="protein sequence ID" value="NYI75601.1"/>
    <property type="molecule type" value="Genomic_DNA"/>
</dbReference>
<keyword evidence="2" id="KW-0812">Transmembrane</keyword>
<organism evidence="3 4">
    <name type="scientific">Nocardioides panzhihuensis</name>
    <dbReference type="NCBI Taxonomy" id="860243"/>
    <lineage>
        <taxon>Bacteria</taxon>
        <taxon>Bacillati</taxon>
        <taxon>Actinomycetota</taxon>
        <taxon>Actinomycetes</taxon>
        <taxon>Propionibacteriales</taxon>
        <taxon>Nocardioidaceae</taxon>
        <taxon>Nocardioides</taxon>
    </lineage>
</organism>
<evidence type="ECO:0000256" key="1">
    <source>
        <dbReference type="SAM" id="MobiDB-lite"/>
    </source>
</evidence>
<feature type="compositionally biased region" description="Basic and acidic residues" evidence="1">
    <location>
        <begin position="152"/>
        <end position="182"/>
    </location>
</feature>
<dbReference type="RefSeq" id="WP_179656308.1">
    <property type="nucleotide sequence ID" value="NZ_JACBZR010000001.1"/>
</dbReference>
<keyword evidence="2" id="KW-1133">Transmembrane helix</keyword>
<feature type="transmembrane region" description="Helical" evidence="2">
    <location>
        <begin position="6"/>
        <end position="25"/>
    </location>
</feature>